<dbReference type="InterPro" id="IPR007822">
    <property type="entry name" value="LANC-like"/>
</dbReference>
<dbReference type="PROSITE" id="PS50011">
    <property type="entry name" value="PROTEIN_KINASE_DOM"/>
    <property type="match status" value="1"/>
</dbReference>
<dbReference type="EMBL" id="JAGIOO010000001">
    <property type="protein sequence ID" value="MBP2473525.1"/>
    <property type="molecule type" value="Genomic_DNA"/>
</dbReference>
<dbReference type="GO" id="GO:0016740">
    <property type="term" value="F:transferase activity"/>
    <property type="evidence" value="ECO:0007669"/>
    <property type="project" value="UniProtKB-KW"/>
</dbReference>
<protein>
    <submittedName>
        <fullName evidence="2">tRNA A-37 threonylcarbamoyl transferase component Bud32</fullName>
    </submittedName>
</protein>
<dbReference type="InterPro" id="IPR011009">
    <property type="entry name" value="Kinase-like_dom_sf"/>
</dbReference>
<dbReference type="InterPro" id="IPR057929">
    <property type="entry name" value="RamC_N"/>
</dbReference>
<evidence type="ECO:0000313" key="3">
    <source>
        <dbReference type="Proteomes" id="UP001519363"/>
    </source>
</evidence>
<sequence length="826" mass="90765">MFELTQLHCFADEFFFEDVSHWREGPDFLGEREPPPGWTRTHRRTWTILHPPRPELPDQGWKVHVSGTPANAARLCTAVWDHCTARGIAFKHLRDHRILLAVNAKYAPRSGSGKLLTIYPRDEAELTTVLTGLSTVLDGEPGPRILSDLRYREGPLHVRYGAFRTMTCVDERGDWVRALRRPDGALVPDPRVPAFRPPAWVQLPAVLRTDRQPRPFPYRVDRALHFSNAGGIYLATRTADGRQVVLKEARPHTAVDENGEDAPTRQSREADALHRLSGLPGVPEPLDRFTADGHHFLVQSVVPGEPLHVWFGIHHPWVTTPDPTREAVAAYTARALRVLDRLSTLLAAIHARGLVFGDLHLGNIMIAPDDSVGLVDFELAFPTTATTWRPGLRATGFGRRDLTGLAVDRYAFAAVQLGTFLSYGRLIALDPHKVAEFVRIIGDNFPVPASWLQSVSHDLTPITTAPAHRPPLSPRTIANGIVAMAQPYREDRIFPGDVEQFAPGGGGLTLAHGAAGVLWALSVTGHGRHPAHERWLRAAATRLRHPNPGFYNGIAGVAYALHHLGHRTEAATLLDRHLAEVPERLNHSLFSGLAGIGATLLHFGDQPRALNLADNLLSRPPDGHRGAGLMHGWSGVALFLLRLFDHTADPALLDAATTCLHRDLDQCVSTSDGTLMVEEKGVRTMPYLDVGSAGIALVADELLAHRPDDRTATALPLLLRASCRRFSFQANLFQGFAGHLATLARLSPRHDHSPTLRRHLTELPWHALTYRGHPTFAGTQGVRLSTDLATGAAGVLLATATATHPNAPFLPYFSPRPTPLPHWPFP</sequence>
<organism evidence="2 3">
    <name type="scientific">Crossiella equi</name>
    <dbReference type="NCBI Taxonomy" id="130796"/>
    <lineage>
        <taxon>Bacteria</taxon>
        <taxon>Bacillati</taxon>
        <taxon>Actinomycetota</taxon>
        <taxon>Actinomycetes</taxon>
        <taxon>Pseudonocardiales</taxon>
        <taxon>Pseudonocardiaceae</taxon>
        <taxon>Crossiella</taxon>
    </lineage>
</organism>
<dbReference type="Pfam" id="PF05147">
    <property type="entry name" value="LANC_like"/>
    <property type="match status" value="1"/>
</dbReference>
<dbReference type="InterPro" id="IPR058053">
    <property type="entry name" value="RamC_C"/>
</dbReference>
<keyword evidence="3" id="KW-1185">Reference proteome</keyword>
<evidence type="ECO:0000259" key="1">
    <source>
        <dbReference type="PROSITE" id="PS50011"/>
    </source>
</evidence>
<dbReference type="Gene3D" id="1.50.10.20">
    <property type="match status" value="1"/>
</dbReference>
<gene>
    <name evidence="2" type="ORF">JOF53_002397</name>
</gene>
<dbReference type="Proteomes" id="UP001519363">
    <property type="component" value="Unassembled WGS sequence"/>
</dbReference>
<dbReference type="SUPFAM" id="SSF56112">
    <property type="entry name" value="Protein kinase-like (PK-like)"/>
    <property type="match status" value="1"/>
</dbReference>
<dbReference type="RefSeq" id="WP_209706810.1">
    <property type="nucleotide sequence ID" value="NZ_JAGIOO010000001.1"/>
</dbReference>
<reference evidence="2 3" key="1">
    <citation type="submission" date="2021-03" db="EMBL/GenBank/DDBJ databases">
        <title>Sequencing the genomes of 1000 actinobacteria strains.</title>
        <authorList>
            <person name="Klenk H.-P."/>
        </authorList>
    </citation>
    <scope>NUCLEOTIDE SEQUENCE [LARGE SCALE GENOMIC DNA]</scope>
    <source>
        <strain evidence="2 3">DSM 44580</strain>
    </source>
</reference>
<proteinExistence type="predicted"/>
<keyword evidence="2" id="KW-0808">Transferase</keyword>
<evidence type="ECO:0000313" key="2">
    <source>
        <dbReference type="EMBL" id="MBP2473525.1"/>
    </source>
</evidence>
<dbReference type="CDD" id="cd04791">
    <property type="entry name" value="LanC_SerThrkinase"/>
    <property type="match status" value="1"/>
</dbReference>
<accession>A0ABS5AAB8</accession>
<dbReference type="Pfam" id="PF01636">
    <property type="entry name" value="APH"/>
    <property type="match status" value="1"/>
</dbReference>
<dbReference type="InterPro" id="IPR002575">
    <property type="entry name" value="Aminoglycoside_PTrfase"/>
</dbReference>
<feature type="domain" description="Protein kinase" evidence="1">
    <location>
        <begin position="218"/>
        <end position="489"/>
    </location>
</feature>
<dbReference type="NCBIfam" id="NF038151">
    <property type="entry name" value="lanthi_synth_III"/>
    <property type="match status" value="1"/>
</dbReference>
<dbReference type="InterPro" id="IPR000719">
    <property type="entry name" value="Prot_kinase_dom"/>
</dbReference>
<dbReference type="SMART" id="SM01260">
    <property type="entry name" value="LANC_like"/>
    <property type="match status" value="1"/>
</dbReference>
<dbReference type="SUPFAM" id="SSF158745">
    <property type="entry name" value="LanC-like"/>
    <property type="match status" value="1"/>
</dbReference>
<comment type="caution">
    <text evidence="2">The sequence shown here is derived from an EMBL/GenBank/DDBJ whole genome shotgun (WGS) entry which is preliminary data.</text>
</comment>
<dbReference type="Gene3D" id="1.10.510.10">
    <property type="entry name" value="Transferase(Phosphotransferase) domain 1"/>
    <property type="match status" value="1"/>
</dbReference>
<dbReference type="Gene3D" id="3.30.200.20">
    <property type="entry name" value="Phosphorylase Kinase, domain 1"/>
    <property type="match status" value="1"/>
</dbReference>
<dbReference type="InterPro" id="IPR053524">
    <property type="entry name" value="Aerial_hyphae_peptide-synth"/>
</dbReference>
<dbReference type="Pfam" id="PF25816">
    <property type="entry name" value="RamC_N"/>
    <property type="match status" value="1"/>
</dbReference>
<name>A0ABS5AAB8_9PSEU</name>